<dbReference type="GO" id="GO:0005737">
    <property type="term" value="C:cytoplasm"/>
    <property type="evidence" value="ECO:0007669"/>
    <property type="project" value="TreeGrafter"/>
</dbReference>
<keyword evidence="8" id="KW-0862">Zinc</keyword>
<dbReference type="GO" id="GO:0004038">
    <property type="term" value="F:allantoinase activity"/>
    <property type="evidence" value="ECO:0007669"/>
    <property type="project" value="UniProtKB-EC"/>
</dbReference>
<organism evidence="12 13">
    <name type="scientific">Drosophila guanche</name>
    <name type="common">Fruit fly</name>
    <dbReference type="NCBI Taxonomy" id="7266"/>
    <lineage>
        <taxon>Eukaryota</taxon>
        <taxon>Metazoa</taxon>
        <taxon>Ecdysozoa</taxon>
        <taxon>Arthropoda</taxon>
        <taxon>Hexapoda</taxon>
        <taxon>Insecta</taxon>
        <taxon>Pterygota</taxon>
        <taxon>Neoptera</taxon>
        <taxon>Endopterygota</taxon>
        <taxon>Diptera</taxon>
        <taxon>Brachycera</taxon>
        <taxon>Muscomorpha</taxon>
        <taxon>Ephydroidea</taxon>
        <taxon>Drosophilidae</taxon>
        <taxon>Drosophila</taxon>
        <taxon>Sophophora</taxon>
    </lineage>
</organism>
<evidence type="ECO:0000256" key="6">
    <source>
        <dbReference type="ARBA" id="ARBA00022723"/>
    </source>
</evidence>
<dbReference type="InterPro" id="IPR006680">
    <property type="entry name" value="Amidohydro-rel"/>
</dbReference>
<feature type="coiled-coil region" evidence="9">
    <location>
        <begin position="250"/>
        <end position="277"/>
    </location>
</feature>
<comment type="similarity">
    <text evidence="3">Belongs to the metallo-dependent hydrolases superfamily. Allantoinase family.</text>
</comment>
<dbReference type="AlphaFoldDB" id="A0A3B0KIX0"/>
<evidence type="ECO:0000256" key="4">
    <source>
        <dbReference type="ARBA" id="ARBA00011881"/>
    </source>
</evidence>
<dbReference type="SUPFAM" id="SSF51556">
    <property type="entry name" value="Metallo-dependent hydrolases"/>
    <property type="match status" value="1"/>
</dbReference>
<dbReference type="Gene3D" id="3.20.20.140">
    <property type="entry name" value="Metal-dependent hydrolases"/>
    <property type="match status" value="1"/>
</dbReference>
<keyword evidence="7" id="KW-0378">Hydrolase</keyword>
<dbReference type="Pfam" id="PF01979">
    <property type="entry name" value="Amidohydro_1"/>
    <property type="match status" value="1"/>
</dbReference>
<dbReference type="EC" id="3.5.2.5" evidence="5"/>
<name>A0A3B0KIX0_DROGU</name>
<evidence type="ECO:0000313" key="13">
    <source>
        <dbReference type="Proteomes" id="UP000268350"/>
    </source>
</evidence>
<sequence length="568" mass="61724">MWWMDASEQQHRSASAVIVASSKDDEHENDRTRMTYDLATMAAARSKQQQQQKQKNEPTAHEDGIGLAADEECCLAGAEGLINALLVRRIFLGDGSHETPLHGGIVVDTQGIIRRVLRSAQEVNTYLYNIESEAVYDFGDLVLMPGFIDANVHINEPGRKDWEGFVTATKAAAAGGFTTIVDRPANASPPTTSVANLKSKTNTARGKIYVDVGFWGGIVPGNRDQLAPLLAAGVLGLQCTLFGSAPPVGEEFAAVDEAQLEEALQRLEAENEDEGVIAVHAELPLPVDIPTDEEASREYASFLVTRPPSMEVSAMQLLSRLAQRYPRRRLHALNVSSAEALAPAEACQRAGGQLTVGTCPHYLALSAEEVPKCGTEFKTWPPIRESSNQERLWRALRPGGTIQMIASDHSPATPGLRCLTGGRGRGNFLKAWPGINSLQLSLPAVWTALGGGGGTSDDLSLSLADLHRLMCWQPAQLCGLGRFKGRIAEGYDGDFCIWSPEEEFTAIPEELYTATKATPYAGRRLRGVVHATVVRGLHVYQMFEGFGQPLGKVLLRKSSRKVVKFVRM</sequence>
<dbReference type="GO" id="GO:0050897">
    <property type="term" value="F:cobalt ion binding"/>
    <property type="evidence" value="ECO:0007669"/>
    <property type="project" value="InterPro"/>
</dbReference>
<dbReference type="InterPro" id="IPR017593">
    <property type="entry name" value="Allantoinase"/>
</dbReference>
<reference evidence="13" key="1">
    <citation type="submission" date="2018-01" db="EMBL/GenBank/DDBJ databases">
        <authorList>
            <person name="Alioto T."/>
            <person name="Alioto T."/>
        </authorList>
    </citation>
    <scope>NUCLEOTIDE SEQUENCE [LARGE SCALE GENOMIC DNA]</scope>
</reference>
<feature type="region of interest" description="Disordered" evidence="10">
    <location>
        <begin position="42"/>
        <end position="62"/>
    </location>
</feature>
<dbReference type="GO" id="GO:0000256">
    <property type="term" value="P:allantoin catabolic process"/>
    <property type="evidence" value="ECO:0007669"/>
    <property type="project" value="UniProtKB-UniPathway"/>
</dbReference>
<keyword evidence="6" id="KW-0479">Metal-binding</keyword>
<evidence type="ECO:0000256" key="7">
    <source>
        <dbReference type="ARBA" id="ARBA00022801"/>
    </source>
</evidence>
<gene>
    <name evidence="12" type="ORF">DGUA_6G008538</name>
</gene>
<dbReference type="OrthoDB" id="1924787at2759"/>
<dbReference type="PANTHER" id="PTHR43668:SF2">
    <property type="entry name" value="ALLANTOINASE"/>
    <property type="match status" value="1"/>
</dbReference>
<dbReference type="GO" id="GO:0006145">
    <property type="term" value="P:purine nucleobase catabolic process"/>
    <property type="evidence" value="ECO:0007669"/>
    <property type="project" value="TreeGrafter"/>
</dbReference>
<dbReference type="UniPathway" id="UPA00395">
    <property type="reaction ID" value="UER00653"/>
</dbReference>
<comment type="cofactor">
    <cofactor evidence="1">
        <name>Zn(2+)</name>
        <dbReference type="ChEBI" id="CHEBI:29105"/>
    </cofactor>
</comment>
<dbReference type="NCBIfam" id="TIGR03178">
    <property type="entry name" value="allantoinase"/>
    <property type="match status" value="1"/>
</dbReference>
<evidence type="ECO:0000256" key="8">
    <source>
        <dbReference type="ARBA" id="ARBA00022833"/>
    </source>
</evidence>
<protein>
    <recommendedName>
        <fullName evidence="5">allantoinase</fullName>
        <ecNumber evidence="5">3.5.2.5</ecNumber>
    </recommendedName>
</protein>
<dbReference type="EMBL" id="OUUW01000011">
    <property type="protein sequence ID" value="SPP86399.1"/>
    <property type="molecule type" value="Genomic_DNA"/>
</dbReference>
<evidence type="ECO:0000256" key="5">
    <source>
        <dbReference type="ARBA" id="ARBA00012863"/>
    </source>
</evidence>
<dbReference type="GO" id="GO:0008270">
    <property type="term" value="F:zinc ion binding"/>
    <property type="evidence" value="ECO:0007669"/>
    <property type="project" value="InterPro"/>
</dbReference>
<dbReference type="InterPro" id="IPR011059">
    <property type="entry name" value="Metal-dep_hydrolase_composite"/>
</dbReference>
<dbReference type="InterPro" id="IPR050138">
    <property type="entry name" value="DHOase/Allantoinase_Hydrolase"/>
</dbReference>
<evidence type="ECO:0000313" key="12">
    <source>
        <dbReference type="EMBL" id="SPP86399.1"/>
    </source>
</evidence>
<evidence type="ECO:0000256" key="2">
    <source>
        <dbReference type="ARBA" id="ARBA00004968"/>
    </source>
</evidence>
<proteinExistence type="inferred from homology"/>
<evidence type="ECO:0000259" key="11">
    <source>
        <dbReference type="Pfam" id="PF01979"/>
    </source>
</evidence>
<dbReference type="SUPFAM" id="SSF51338">
    <property type="entry name" value="Composite domain of metallo-dependent hydrolases"/>
    <property type="match status" value="1"/>
</dbReference>
<dbReference type="PANTHER" id="PTHR43668">
    <property type="entry name" value="ALLANTOINASE"/>
    <property type="match status" value="1"/>
</dbReference>
<comment type="pathway">
    <text evidence="2">Nitrogen metabolism; (S)-allantoin degradation; allantoate from (S)-allantoin: step 1/1.</text>
</comment>
<accession>A0A3B0KIX0</accession>
<evidence type="ECO:0000256" key="10">
    <source>
        <dbReference type="SAM" id="MobiDB-lite"/>
    </source>
</evidence>
<evidence type="ECO:0000256" key="3">
    <source>
        <dbReference type="ARBA" id="ARBA00010368"/>
    </source>
</evidence>
<dbReference type="FunFam" id="3.20.20.140:FF:000122">
    <property type="entry name" value="Probable allantoinase 2"/>
    <property type="match status" value="1"/>
</dbReference>
<keyword evidence="13" id="KW-1185">Reference proteome</keyword>
<dbReference type="STRING" id="7266.A0A3B0KIX0"/>
<comment type="subunit">
    <text evidence="4">Homotetramer.</text>
</comment>
<dbReference type="Proteomes" id="UP000268350">
    <property type="component" value="Unassembled WGS sequence"/>
</dbReference>
<keyword evidence="9" id="KW-0175">Coiled coil</keyword>
<feature type="domain" description="Amidohydrolase-related" evidence="11">
    <location>
        <begin position="386"/>
        <end position="536"/>
    </location>
</feature>
<evidence type="ECO:0000256" key="9">
    <source>
        <dbReference type="SAM" id="Coils"/>
    </source>
</evidence>
<evidence type="ECO:0000256" key="1">
    <source>
        <dbReference type="ARBA" id="ARBA00001947"/>
    </source>
</evidence>
<dbReference type="InterPro" id="IPR032466">
    <property type="entry name" value="Metal_Hydrolase"/>
</dbReference>